<accession>A0A220MN20</accession>
<comment type="similarity">
    <text evidence="5">Belongs to the methyltransferase superfamily.</text>
</comment>
<sequence>MQKWAISSRFSEKAVSYEKYALVQKKMADHLSQMVTEITNENEVRNIVEIGCGTGGLTRVIRSHFSAAHYEAVEIASGMMEQAKNNLEQHGLICSFSQADAEEWVWEQQAKSKDLIVSGACFQWFAKPARTLKGLGRILKSGAPLVFSTFGPDTFWELHDSFANAHAILGEKGVRHGLEFLSARDWRELLEEAGFKDIEIIRKYERLTYPGVRDFLHAVKAVGASASMEHGSGLGRRKLLAEMIRYYEQTYKRETGIPVTYEVIYVRAVSSM</sequence>
<dbReference type="InterPro" id="IPR011814">
    <property type="entry name" value="BioC"/>
</dbReference>
<dbReference type="KEGG" id="bfm:BP422_22970"/>
<dbReference type="Pfam" id="PF13489">
    <property type="entry name" value="Methyltransf_23"/>
    <property type="match status" value="1"/>
</dbReference>
<dbReference type="InterPro" id="IPR029063">
    <property type="entry name" value="SAM-dependent_MTases_sf"/>
</dbReference>
<reference evidence="6 7" key="1">
    <citation type="submission" date="2016-11" db="EMBL/GenBank/DDBJ databases">
        <authorList>
            <person name="Jaros S."/>
            <person name="Januszkiewicz K."/>
            <person name="Wedrychowicz H."/>
        </authorList>
    </citation>
    <scope>NUCLEOTIDE SEQUENCE [LARGE SCALE GENOMIC DNA]</scope>
    <source>
        <strain evidence="6 7">NF2</strain>
    </source>
</reference>
<dbReference type="GO" id="GO:0010340">
    <property type="term" value="F:carboxyl-O-methyltransferase activity"/>
    <property type="evidence" value="ECO:0007669"/>
    <property type="project" value="UniProtKB-UniRule"/>
</dbReference>
<dbReference type="UniPathway" id="UPA00078"/>
<dbReference type="PANTHER" id="PTHR13090">
    <property type="entry name" value="ARGININE-HYDROXYLASE NDUFAF5, MITOCHONDRIAL"/>
    <property type="match status" value="1"/>
</dbReference>
<dbReference type="SUPFAM" id="SSF53335">
    <property type="entry name" value="S-adenosyl-L-methionine-dependent methyltransferases"/>
    <property type="match status" value="1"/>
</dbReference>
<dbReference type="GO" id="GO:0009102">
    <property type="term" value="P:biotin biosynthetic process"/>
    <property type="evidence" value="ECO:0007669"/>
    <property type="project" value="UniProtKB-UniRule"/>
</dbReference>
<evidence type="ECO:0000256" key="1">
    <source>
        <dbReference type="ARBA" id="ARBA00022603"/>
    </source>
</evidence>
<evidence type="ECO:0000313" key="7">
    <source>
        <dbReference type="Proteomes" id="UP000197781"/>
    </source>
</evidence>
<keyword evidence="2 5" id="KW-0808">Transferase</keyword>
<dbReference type="NCBIfam" id="TIGR02072">
    <property type="entry name" value="BioC"/>
    <property type="match status" value="1"/>
</dbReference>
<comment type="catalytic activity">
    <reaction evidence="5">
        <text>malonyl-[ACP] + S-adenosyl-L-methionine = malonyl-[ACP] methyl ester + S-adenosyl-L-homocysteine</text>
        <dbReference type="Rhea" id="RHEA:17105"/>
        <dbReference type="Rhea" id="RHEA-COMP:9623"/>
        <dbReference type="Rhea" id="RHEA-COMP:9954"/>
        <dbReference type="ChEBI" id="CHEBI:57856"/>
        <dbReference type="ChEBI" id="CHEBI:59789"/>
        <dbReference type="ChEBI" id="CHEBI:78449"/>
        <dbReference type="ChEBI" id="CHEBI:78845"/>
        <dbReference type="EC" id="2.1.1.197"/>
    </reaction>
</comment>
<evidence type="ECO:0000256" key="3">
    <source>
        <dbReference type="ARBA" id="ARBA00022691"/>
    </source>
</evidence>
<evidence type="ECO:0000313" key="6">
    <source>
        <dbReference type="EMBL" id="ASJ56159.1"/>
    </source>
</evidence>
<comment type="function">
    <text evidence="5">Converts the free carboxyl group of a malonyl-thioester to its methyl ester by transfer of a methyl group from S-adenosyl-L-methionine (SAM). It allows to synthesize pimeloyl-ACP via the fatty acid synthetic pathway.</text>
</comment>
<dbReference type="InterPro" id="IPR050602">
    <property type="entry name" value="Malonyl-ACP_OMT"/>
</dbReference>
<evidence type="ECO:0000256" key="4">
    <source>
        <dbReference type="ARBA" id="ARBA00022756"/>
    </source>
</evidence>
<dbReference type="GO" id="GO:0032259">
    <property type="term" value="P:methylation"/>
    <property type="evidence" value="ECO:0007669"/>
    <property type="project" value="UniProtKB-KW"/>
</dbReference>
<gene>
    <name evidence="5" type="primary">bioC</name>
    <name evidence="6" type="ORF">BP422_22970</name>
</gene>
<dbReference type="HAMAP" id="MF_00835">
    <property type="entry name" value="BioC"/>
    <property type="match status" value="1"/>
</dbReference>
<dbReference type="EC" id="2.1.1.197" evidence="5"/>
<dbReference type="Gene3D" id="3.40.50.150">
    <property type="entry name" value="Vaccinia Virus protein VP39"/>
    <property type="match status" value="1"/>
</dbReference>
<dbReference type="GO" id="GO:0102130">
    <property type="term" value="F:malonyl-CoA methyltransferase activity"/>
    <property type="evidence" value="ECO:0007669"/>
    <property type="project" value="UniProtKB-EC"/>
</dbReference>
<protein>
    <recommendedName>
        <fullName evidence="5">Malonyl-[acyl-carrier protein] O-methyltransferase</fullName>
        <shortName evidence="5">Malonyl-ACP O-methyltransferase</shortName>
        <ecNumber evidence="5">2.1.1.197</ecNumber>
    </recommendedName>
    <alternativeName>
        <fullName evidence="5">Biotin synthesis protein BioC</fullName>
    </alternativeName>
</protein>
<keyword evidence="3 5" id="KW-0949">S-adenosyl-L-methionine</keyword>
<proteinExistence type="inferred from homology"/>
<organism evidence="6 7">
    <name type="scientific">Brevibacillus formosus</name>
    <dbReference type="NCBI Taxonomy" id="54913"/>
    <lineage>
        <taxon>Bacteria</taxon>
        <taxon>Bacillati</taxon>
        <taxon>Bacillota</taxon>
        <taxon>Bacilli</taxon>
        <taxon>Bacillales</taxon>
        <taxon>Paenibacillaceae</taxon>
        <taxon>Brevibacillus</taxon>
    </lineage>
</organism>
<comment type="pathway">
    <text evidence="5">Cofactor biosynthesis; biotin biosynthesis.</text>
</comment>
<dbReference type="CDD" id="cd02440">
    <property type="entry name" value="AdoMet_MTases"/>
    <property type="match status" value="1"/>
</dbReference>
<evidence type="ECO:0000256" key="5">
    <source>
        <dbReference type="HAMAP-Rule" id="MF_00835"/>
    </source>
</evidence>
<name>A0A220MN20_9BACL</name>
<keyword evidence="1 5" id="KW-0489">Methyltransferase</keyword>
<dbReference type="Proteomes" id="UP000197781">
    <property type="component" value="Chromosome"/>
</dbReference>
<dbReference type="EMBL" id="CP018145">
    <property type="protein sequence ID" value="ASJ56159.1"/>
    <property type="molecule type" value="Genomic_DNA"/>
</dbReference>
<keyword evidence="4 5" id="KW-0093">Biotin biosynthesis</keyword>
<evidence type="ECO:0000256" key="2">
    <source>
        <dbReference type="ARBA" id="ARBA00022679"/>
    </source>
</evidence>
<dbReference type="AlphaFoldDB" id="A0A220MN20"/>
<dbReference type="PANTHER" id="PTHR13090:SF1">
    <property type="entry name" value="ARGININE-HYDROXYLASE NDUFAF5, MITOCHONDRIAL"/>
    <property type="match status" value="1"/>
</dbReference>
<dbReference type="RefSeq" id="WP_088909752.1">
    <property type="nucleotide sequence ID" value="NZ_CP018145.1"/>
</dbReference>